<keyword evidence="3" id="KW-0436">Ligase</keyword>
<protein>
    <recommendedName>
        <fullName evidence="2">DNA ligase (ATP)</fullName>
        <ecNumber evidence="2">6.5.1.1</ecNumber>
    </recommendedName>
</protein>
<reference evidence="6 7" key="1">
    <citation type="submission" date="2019-10" db="EMBL/GenBank/DDBJ databases">
        <title>Whole-genome sequence of the extremophile Heliorestis acidaminivorans DSM 24790.</title>
        <authorList>
            <person name="Kyndt J.A."/>
            <person name="Meyer T.E."/>
        </authorList>
    </citation>
    <scope>NUCLEOTIDE SEQUENCE [LARGE SCALE GENOMIC DNA]</scope>
    <source>
        <strain evidence="6 7">DSM 24790</strain>
    </source>
</reference>
<proteinExistence type="inferred from homology"/>
<evidence type="ECO:0000256" key="1">
    <source>
        <dbReference type="ARBA" id="ARBA00007572"/>
    </source>
</evidence>
<dbReference type="GO" id="GO:0006310">
    <property type="term" value="P:DNA recombination"/>
    <property type="evidence" value="ECO:0007669"/>
    <property type="project" value="InterPro"/>
</dbReference>
<dbReference type="Gene3D" id="2.40.50.140">
    <property type="entry name" value="Nucleic acid-binding proteins"/>
    <property type="match status" value="1"/>
</dbReference>
<comment type="similarity">
    <text evidence="1">Belongs to the ATP-dependent DNA ligase family.</text>
</comment>
<dbReference type="GO" id="GO:0006281">
    <property type="term" value="P:DNA repair"/>
    <property type="evidence" value="ECO:0007669"/>
    <property type="project" value="InterPro"/>
</dbReference>
<organism evidence="6 7">
    <name type="scientific">Heliorestis acidaminivorans</name>
    <dbReference type="NCBI Taxonomy" id="553427"/>
    <lineage>
        <taxon>Bacteria</taxon>
        <taxon>Bacillati</taxon>
        <taxon>Bacillota</taxon>
        <taxon>Clostridia</taxon>
        <taxon>Eubacteriales</taxon>
        <taxon>Heliobacteriaceae</taxon>
        <taxon>Heliorestis</taxon>
    </lineage>
</organism>
<dbReference type="SUPFAM" id="SSF50249">
    <property type="entry name" value="Nucleic acid-binding proteins"/>
    <property type="match status" value="1"/>
</dbReference>
<feature type="domain" description="ATP-dependent DNA ligase family profile" evidence="5">
    <location>
        <begin position="104"/>
        <end position="195"/>
    </location>
</feature>
<dbReference type="PANTHER" id="PTHR45674:SF4">
    <property type="entry name" value="DNA LIGASE 1"/>
    <property type="match status" value="1"/>
</dbReference>
<dbReference type="EC" id="6.5.1.1" evidence="2"/>
<dbReference type="NCBIfam" id="TIGR02779">
    <property type="entry name" value="NHEJ_ligase_lig"/>
    <property type="match status" value="1"/>
</dbReference>
<dbReference type="GO" id="GO:0003910">
    <property type="term" value="F:DNA ligase (ATP) activity"/>
    <property type="evidence" value="ECO:0007669"/>
    <property type="project" value="UniProtKB-EC"/>
</dbReference>
<gene>
    <name evidence="6" type="ORF">F9B85_09085</name>
</gene>
<evidence type="ECO:0000259" key="5">
    <source>
        <dbReference type="PROSITE" id="PS50160"/>
    </source>
</evidence>
<evidence type="ECO:0000313" key="7">
    <source>
        <dbReference type="Proteomes" id="UP000468766"/>
    </source>
</evidence>
<dbReference type="InterPro" id="IPR012309">
    <property type="entry name" value="DNA_ligase_ATP-dep_C"/>
</dbReference>
<evidence type="ECO:0000256" key="4">
    <source>
        <dbReference type="ARBA" id="ARBA00034003"/>
    </source>
</evidence>
<evidence type="ECO:0000313" key="6">
    <source>
        <dbReference type="EMBL" id="KAB2952309.1"/>
    </source>
</evidence>
<dbReference type="CDD" id="cd07906">
    <property type="entry name" value="Adenylation_DNA_ligase_LigD_LigC"/>
    <property type="match status" value="1"/>
</dbReference>
<evidence type="ECO:0000256" key="3">
    <source>
        <dbReference type="ARBA" id="ARBA00022598"/>
    </source>
</evidence>
<dbReference type="InterPro" id="IPR016059">
    <property type="entry name" value="DNA_ligase_ATP-dep_CS"/>
</dbReference>
<dbReference type="SUPFAM" id="SSF56091">
    <property type="entry name" value="DNA ligase/mRNA capping enzyme, catalytic domain"/>
    <property type="match status" value="1"/>
</dbReference>
<dbReference type="RefSeq" id="WP_151620130.1">
    <property type="nucleotide sequence ID" value="NZ_WBXO01000006.1"/>
</dbReference>
<dbReference type="PANTHER" id="PTHR45674">
    <property type="entry name" value="DNA LIGASE 1/3 FAMILY MEMBER"/>
    <property type="match status" value="1"/>
</dbReference>
<dbReference type="OrthoDB" id="9802472at2"/>
<keyword evidence="7" id="KW-1185">Reference proteome</keyword>
<accession>A0A6I0EZE0</accession>
<dbReference type="InterPro" id="IPR014146">
    <property type="entry name" value="LigD_ligase_dom"/>
</dbReference>
<dbReference type="InterPro" id="IPR012310">
    <property type="entry name" value="DNA_ligase_ATP-dep_cent"/>
</dbReference>
<sequence>MTILLPMEPQQFCKPFDHPDFLFQIKWDGIRCLAYIEKDHIILRSRKGTSLTAQFPEIAKAKFFSPGIQAIVDGELIVLDEKGLPSFPLVMKRFRAQSNFTIEEALRTLPALYMVFDLLQWQDESFMTYPLEKRLAKLNEELIPSDHILLTSSVPEKGHAFYQQVETLNLEGMVGKDRNSPYIPGKKARSWRKVKNFRQISCWIIGFTSSVQGQVAALALGVEQGNDTRQYIGKVGSGISQKEAKQWYDRLHPHQIQEKTSQIKKQGYYKVKPSYQVLIQYLEWTKDLRLRHPSLLKIIEP</sequence>
<dbReference type="Gene3D" id="3.30.1490.70">
    <property type="match status" value="1"/>
</dbReference>
<dbReference type="InterPro" id="IPR012340">
    <property type="entry name" value="NA-bd_OB-fold"/>
</dbReference>
<dbReference type="GO" id="GO:0005524">
    <property type="term" value="F:ATP binding"/>
    <property type="evidence" value="ECO:0007669"/>
    <property type="project" value="InterPro"/>
</dbReference>
<evidence type="ECO:0000256" key="2">
    <source>
        <dbReference type="ARBA" id="ARBA00012727"/>
    </source>
</evidence>
<dbReference type="Pfam" id="PF04679">
    <property type="entry name" value="DNA_ligase_A_C"/>
    <property type="match status" value="1"/>
</dbReference>
<dbReference type="InterPro" id="IPR050191">
    <property type="entry name" value="ATP-dep_DNA_ligase"/>
</dbReference>
<dbReference type="Proteomes" id="UP000468766">
    <property type="component" value="Unassembled WGS sequence"/>
</dbReference>
<dbReference type="PROSITE" id="PS50160">
    <property type="entry name" value="DNA_LIGASE_A3"/>
    <property type="match status" value="1"/>
</dbReference>
<dbReference type="Pfam" id="PF01068">
    <property type="entry name" value="DNA_ligase_A_M"/>
    <property type="match status" value="1"/>
</dbReference>
<dbReference type="Gene3D" id="3.30.470.30">
    <property type="entry name" value="DNA ligase/mRNA capping enzyme"/>
    <property type="match status" value="1"/>
</dbReference>
<comment type="caution">
    <text evidence="6">The sequence shown here is derived from an EMBL/GenBank/DDBJ whole genome shotgun (WGS) entry which is preliminary data.</text>
</comment>
<comment type="catalytic activity">
    <reaction evidence="4">
        <text>ATP + (deoxyribonucleotide)n-3'-hydroxyl + 5'-phospho-(deoxyribonucleotide)m = (deoxyribonucleotide)n+m + AMP + diphosphate.</text>
        <dbReference type="EC" id="6.5.1.1"/>
    </reaction>
</comment>
<dbReference type="EMBL" id="WBXO01000006">
    <property type="protein sequence ID" value="KAB2952309.1"/>
    <property type="molecule type" value="Genomic_DNA"/>
</dbReference>
<dbReference type="PROSITE" id="PS00697">
    <property type="entry name" value="DNA_LIGASE_A1"/>
    <property type="match status" value="1"/>
</dbReference>
<dbReference type="AlphaFoldDB" id="A0A6I0EZE0"/>
<name>A0A6I0EZE0_9FIRM</name>